<feature type="region of interest" description="Disordered" evidence="1">
    <location>
        <begin position="1"/>
        <end position="23"/>
    </location>
</feature>
<name>A0A2P2IYT0_RHIMU</name>
<evidence type="ECO:0000313" key="2">
    <source>
        <dbReference type="EMBL" id="MBW86383.1"/>
    </source>
</evidence>
<dbReference type="EMBL" id="GGEC01005900">
    <property type="protein sequence ID" value="MBW86383.1"/>
    <property type="molecule type" value="Transcribed_RNA"/>
</dbReference>
<evidence type="ECO:0000256" key="1">
    <source>
        <dbReference type="SAM" id="MobiDB-lite"/>
    </source>
</evidence>
<sequence length="43" mass="4944">MLNSQESRVERNCKRRIQTSKTGSKNKAKLTQYLYVVLASLSI</sequence>
<feature type="compositionally biased region" description="Basic residues" evidence="1">
    <location>
        <begin position="13"/>
        <end position="23"/>
    </location>
</feature>
<protein>
    <submittedName>
        <fullName evidence="2">Uncharacterized protein</fullName>
    </submittedName>
</protein>
<dbReference type="AlphaFoldDB" id="A0A2P2IYT0"/>
<proteinExistence type="predicted"/>
<accession>A0A2P2IYT0</accession>
<reference evidence="2" key="1">
    <citation type="submission" date="2018-02" db="EMBL/GenBank/DDBJ databases">
        <title>Rhizophora mucronata_Transcriptome.</title>
        <authorList>
            <person name="Meera S.P."/>
            <person name="Sreeshan A."/>
            <person name="Augustine A."/>
        </authorList>
    </citation>
    <scope>NUCLEOTIDE SEQUENCE</scope>
    <source>
        <tissue evidence="2">Leaf</tissue>
    </source>
</reference>
<organism evidence="2">
    <name type="scientific">Rhizophora mucronata</name>
    <name type="common">Asiatic mangrove</name>
    <dbReference type="NCBI Taxonomy" id="61149"/>
    <lineage>
        <taxon>Eukaryota</taxon>
        <taxon>Viridiplantae</taxon>
        <taxon>Streptophyta</taxon>
        <taxon>Embryophyta</taxon>
        <taxon>Tracheophyta</taxon>
        <taxon>Spermatophyta</taxon>
        <taxon>Magnoliopsida</taxon>
        <taxon>eudicotyledons</taxon>
        <taxon>Gunneridae</taxon>
        <taxon>Pentapetalae</taxon>
        <taxon>rosids</taxon>
        <taxon>fabids</taxon>
        <taxon>Malpighiales</taxon>
        <taxon>Rhizophoraceae</taxon>
        <taxon>Rhizophora</taxon>
    </lineage>
</organism>